<name>A0ABY7DUP4_MYAAR</name>
<dbReference type="Pfam" id="PF02045">
    <property type="entry name" value="CBFB_NFYA"/>
    <property type="match status" value="1"/>
</dbReference>
<keyword evidence="10" id="KW-1185">Reference proteome</keyword>
<evidence type="ECO:0000256" key="5">
    <source>
        <dbReference type="ARBA" id="ARBA00023163"/>
    </source>
</evidence>
<dbReference type="PROSITE" id="PS00686">
    <property type="entry name" value="NFYA_HAP2_1"/>
    <property type="match status" value="1"/>
</dbReference>
<dbReference type="PROSITE" id="PS51152">
    <property type="entry name" value="NFYA_HAP2_2"/>
    <property type="match status" value="1"/>
</dbReference>
<comment type="function">
    <text evidence="7">Component of the sequence-specific heterotrimeric transcription factor (NF-Y) which specifically recognizes a 5'-CCAAT-3' box motif found in the promoters of its target genes.</text>
</comment>
<dbReference type="InterPro" id="IPR018362">
    <property type="entry name" value="CCAAT-binding_factor_CS"/>
</dbReference>
<dbReference type="InterPro" id="IPR001289">
    <property type="entry name" value="NFYA"/>
</dbReference>
<dbReference type="SMART" id="SM00521">
    <property type="entry name" value="CBF"/>
    <property type="match status" value="1"/>
</dbReference>
<proteinExistence type="inferred from homology"/>
<gene>
    <name evidence="9" type="ORF">MAR_008011</name>
</gene>
<accession>A0ABY7DUP4</accession>
<evidence type="ECO:0000256" key="8">
    <source>
        <dbReference type="SAM" id="MobiDB-lite"/>
    </source>
</evidence>
<evidence type="ECO:0000256" key="2">
    <source>
        <dbReference type="ARBA" id="ARBA00023015"/>
    </source>
</evidence>
<organism evidence="9 10">
    <name type="scientific">Mya arenaria</name>
    <name type="common">Soft-shell clam</name>
    <dbReference type="NCBI Taxonomy" id="6604"/>
    <lineage>
        <taxon>Eukaryota</taxon>
        <taxon>Metazoa</taxon>
        <taxon>Spiralia</taxon>
        <taxon>Lophotrochozoa</taxon>
        <taxon>Mollusca</taxon>
        <taxon>Bivalvia</taxon>
        <taxon>Autobranchia</taxon>
        <taxon>Heteroconchia</taxon>
        <taxon>Euheterodonta</taxon>
        <taxon>Imparidentia</taxon>
        <taxon>Neoheterodontei</taxon>
        <taxon>Myida</taxon>
        <taxon>Myoidea</taxon>
        <taxon>Myidae</taxon>
        <taxon>Mya</taxon>
    </lineage>
</organism>
<keyword evidence="6 7" id="KW-0539">Nucleus</keyword>
<dbReference type="PRINTS" id="PR00616">
    <property type="entry name" value="CCAATSUBUNTB"/>
</dbReference>
<evidence type="ECO:0000313" key="10">
    <source>
        <dbReference type="Proteomes" id="UP001164746"/>
    </source>
</evidence>
<comment type="similarity">
    <text evidence="7">Belongs to the NFYA/HAP2 subunit family.</text>
</comment>
<dbReference type="EMBL" id="CP111015">
    <property type="protein sequence ID" value="WAR01453.1"/>
    <property type="molecule type" value="Genomic_DNA"/>
</dbReference>
<evidence type="ECO:0000256" key="1">
    <source>
        <dbReference type="ARBA" id="ARBA00004123"/>
    </source>
</evidence>
<keyword evidence="4" id="KW-0010">Activator</keyword>
<evidence type="ECO:0000256" key="7">
    <source>
        <dbReference type="RuleBase" id="RU367155"/>
    </source>
</evidence>
<evidence type="ECO:0000313" key="9">
    <source>
        <dbReference type="EMBL" id="WAR01453.1"/>
    </source>
</evidence>
<evidence type="ECO:0000256" key="3">
    <source>
        <dbReference type="ARBA" id="ARBA00023125"/>
    </source>
</evidence>
<keyword evidence="3 7" id="KW-0238">DNA-binding</keyword>
<dbReference type="Proteomes" id="UP001164746">
    <property type="component" value="Chromosome 4"/>
</dbReference>
<comment type="subunit">
    <text evidence="7">Heterotrimer.</text>
</comment>
<keyword evidence="2 7" id="KW-0805">Transcription regulation</keyword>
<comment type="subcellular location">
    <subcellularLocation>
        <location evidence="1 7">Nucleus</location>
    </subcellularLocation>
</comment>
<dbReference type="PANTHER" id="PTHR12632">
    <property type="entry name" value="TRANSCRIPTION FACTOR NF-Y ALPHA-RELATED"/>
    <property type="match status" value="1"/>
</dbReference>
<evidence type="ECO:0000256" key="4">
    <source>
        <dbReference type="ARBA" id="ARBA00023159"/>
    </source>
</evidence>
<dbReference type="Gene3D" id="6.10.250.2430">
    <property type="match status" value="1"/>
</dbReference>
<protein>
    <recommendedName>
        <fullName evidence="7">Nuclear transcription factor Y subunit</fullName>
    </recommendedName>
</protein>
<keyword evidence="5 7" id="KW-0804">Transcription</keyword>
<sequence length="386" mass="42936">MLSGCEQKITFDLLREMSPKIKMQVSTGVGHQMTAVMEQFAGQQAGVTLDTSQQAYQQMQPIVMQGMPAGVQFIQAGQFPTIQAGQQMPQGQPQAMTLPNGQQLQCITTPTSGPSFTFAQPQQIFIQQPNGQLLAQTQMFAPQNLQQLMGQLIQTADGQTLLCQQPQMPQLSQVTTDGLQQVQQQVQQHQQQQQQQVVVSQQQQQSAAPTPGLAQVNGTAGMGSEQNAANQQATQLVQLPGGQVMRVQAGNQTESGEEEPLYVNAKQYHRILKRRQARAKLEQEGKIPRIRKKYLHESRHLHAMNRVRGEGGRFHSIKHEPGDGMDGLAVKQESEEDCEVSRLMSRPEPRREERRINLPITTVLNPSYNQPIYTNIDLRNTNTSNG</sequence>
<reference evidence="9" key="1">
    <citation type="submission" date="2022-11" db="EMBL/GenBank/DDBJ databases">
        <title>Centuries of genome instability and evolution in soft-shell clam transmissible cancer (bioRxiv).</title>
        <authorList>
            <person name="Hart S.F.M."/>
            <person name="Yonemitsu M.A."/>
            <person name="Giersch R.M."/>
            <person name="Beal B.F."/>
            <person name="Arriagada G."/>
            <person name="Davis B.W."/>
            <person name="Ostrander E.A."/>
            <person name="Goff S.P."/>
            <person name="Metzger M.J."/>
        </authorList>
    </citation>
    <scope>NUCLEOTIDE SEQUENCE</scope>
    <source>
        <strain evidence="9">MELC-2E11</strain>
        <tissue evidence="9">Siphon/mantle</tissue>
    </source>
</reference>
<evidence type="ECO:0000256" key="6">
    <source>
        <dbReference type="ARBA" id="ARBA00023242"/>
    </source>
</evidence>
<feature type="region of interest" description="Disordered" evidence="8">
    <location>
        <begin position="208"/>
        <end position="230"/>
    </location>
</feature>